<dbReference type="Gene3D" id="3.40.50.1820">
    <property type="entry name" value="alpha/beta hydrolase"/>
    <property type="match status" value="1"/>
</dbReference>
<feature type="domain" description="Dienelactone hydrolase" evidence="1">
    <location>
        <begin position="49"/>
        <end position="225"/>
    </location>
</feature>
<gene>
    <name evidence="2" type="ORF">METZ01_LOCUS49263</name>
</gene>
<dbReference type="InterPro" id="IPR029058">
    <property type="entry name" value="AB_hydrolase_fold"/>
</dbReference>
<proteinExistence type="predicted"/>
<protein>
    <recommendedName>
        <fullName evidence="1">Dienelactone hydrolase domain-containing protein</fullName>
    </recommendedName>
</protein>
<dbReference type="PANTHER" id="PTHR42103:SF2">
    <property type="entry name" value="AB HYDROLASE-1 DOMAIN-CONTAINING PROTEIN"/>
    <property type="match status" value="1"/>
</dbReference>
<name>A0A381RZ71_9ZZZZ</name>
<organism evidence="2">
    <name type="scientific">marine metagenome</name>
    <dbReference type="NCBI Taxonomy" id="408172"/>
    <lineage>
        <taxon>unclassified sequences</taxon>
        <taxon>metagenomes</taxon>
        <taxon>ecological metagenomes</taxon>
    </lineage>
</organism>
<dbReference type="EMBL" id="UINC01002413">
    <property type="protein sequence ID" value="SUZ96409.1"/>
    <property type="molecule type" value="Genomic_DNA"/>
</dbReference>
<evidence type="ECO:0000313" key="2">
    <source>
        <dbReference type="EMBL" id="SUZ96409.1"/>
    </source>
</evidence>
<accession>A0A381RZ71</accession>
<reference evidence="2" key="1">
    <citation type="submission" date="2018-05" db="EMBL/GenBank/DDBJ databases">
        <authorList>
            <person name="Lanie J.A."/>
            <person name="Ng W.-L."/>
            <person name="Kazmierczak K.M."/>
            <person name="Andrzejewski T.M."/>
            <person name="Davidsen T.M."/>
            <person name="Wayne K.J."/>
            <person name="Tettelin H."/>
            <person name="Glass J.I."/>
            <person name="Rusch D."/>
            <person name="Podicherti R."/>
            <person name="Tsui H.-C.T."/>
            <person name="Winkler M.E."/>
        </authorList>
    </citation>
    <scope>NUCLEOTIDE SEQUENCE</scope>
</reference>
<evidence type="ECO:0000259" key="1">
    <source>
        <dbReference type="Pfam" id="PF01738"/>
    </source>
</evidence>
<dbReference type="GO" id="GO:0016787">
    <property type="term" value="F:hydrolase activity"/>
    <property type="evidence" value="ECO:0007669"/>
    <property type="project" value="InterPro"/>
</dbReference>
<sequence length="246" mass="26426">MENADATPPIFLPKTQRLPKMDVSDLRALGGETTLRQSAVSFDADGLTFEGVVAQPNDGTGPWPGVVICHPHPLHGGNMDNNVVLALALGLAQEGFVTLRFNFRGVGGSQGEHTKGEKESEEVLGALGLIKTWPDTNGKTGLAGYSFGTSVILGHSELYPKADAIALVSPPFRAVKGTPLKESKVPALIVTGDRDRLVDSTQLDAELANFNSAPEFKLFDGVDHFWYGQEARLVPEVGRFFSEKLK</sequence>
<dbReference type="AlphaFoldDB" id="A0A381RZ71"/>
<dbReference type="InterPro" id="IPR002925">
    <property type="entry name" value="Dienelactn_hydro"/>
</dbReference>
<dbReference type="Pfam" id="PF01738">
    <property type="entry name" value="DLH"/>
    <property type="match status" value="1"/>
</dbReference>
<dbReference type="PANTHER" id="PTHR42103">
    <property type="entry name" value="ALPHA/BETA-HYDROLASES SUPERFAMILY PROTEIN"/>
    <property type="match status" value="1"/>
</dbReference>
<dbReference type="SUPFAM" id="SSF53474">
    <property type="entry name" value="alpha/beta-Hydrolases"/>
    <property type="match status" value="1"/>
</dbReference>